<dbReference type="InterPro" id="IPR044692">
    <property type="entry name" value="WPP1/2/3"/>
</dbReference>
<dbReference type="InterPro" id="IPR038214">
    <property type="entry name" value="WPP_sf"/>
</dbReference>
<dbReference type="InterPro" id="IPR025265">
    <property type="entry name" value="WPP_dom"/>
</dbReference>
<evidence type="ECO:0000259" key="6">
    <source>
        <dbReference type="Pfam" id="PF13943"/>
    </source>
</evidence>
<dbReference type="Proteomes" id="UP000594263">
    <property type="component" value="Unplaced"/>
</dbReference>
<dbReference type="GO" id="GO:0000278">
    <property type="term" value="P:mitotic cell cycle"/>
    <property type="evidence" value="ECO:0007669"/>
    <property type="project" value="InterPro"/>
</dbReference>
<sequence>MAESEGEVVAAKAGEVDSLPEKLEKLELDAATTKVEKPAISFSIWPPSERSRKAIVNRLIENLTTESPMSKRYGTVPAEEAAVTARQVEEESFAVAGGDMAVDDDGMEVLQVYSKEISKRMLEVLKARASGGADLDKGGFQSEEVSTAAPTEEASSVDNESN</sequence>
<dbReference type="EnsemblPlants" id="Kaladp0042s0097.2.v1.1">
    <property type="protein sequence ID" value="Kaladp0042s0097.2.v1.1.CDS.1"/>
    <property type="gene ID" value="Kaladp0042s0097.v1.1"/>
</dbReference>
<dbReference type="GO" id="GO:0005634">
    <property type="term" value="C:nucleus"/>
    <property type="evidence" value="ECO:0007669"/>
    <property type="project" value="UniProtKB-SubCell"/>
</dbReference>
<accession>A0A7N0TR60</accession>
<dbReference type="GO" id="GO:0005737">
    <property type="term" value="C:cytoplasm"/>
    <property type="evidence" value="ECO:0007669"/>
    <property type="project" value="UniProtKB-SubCell"/>
</dbReference>
<reference evidence="7" key="1">
    <citation type="submission" date="2021-01" db="UniProtKB">
        <authorList>
            <consortium name="EnsemblPlants"/>
        </authorList>
    </citation>
    <scope>IDENTIFICATION</scope>
</reference>
<organism evidence="7 8">
    <name type="scientific">Kalanchoe fedtschenkoi</name>
    <name type="common">Lavender scallops</name>
    <name type="synonym">South American air plant</name>
    <dbReference type="NCBI Taxonomy" id="63787"/>
    <lineage>
        <taxon>Eukaryota</taxon>
        <taxon>Viridiplantae</taxon>
        <taxon>Streptophyta</taxon>
        <taxon>Embryophyta</taxon>
        <taxon>Tracheophyta</taxon>
        <taxon>Spermatophyta</taxon>
        <taxon>Magnoliopsida</taxon>
        <taxon>eudicotyledons</taxon>
        <taxon>Gunneridae</taxon>
        <taxon>Pentapetalae</taxon>
        <taxon>Saxifragales</taxon>
        <taxon>Crassulaceae</taxon>
        <taxon>Kalanchoe</taxon>
    </lineage>
</organism>
<dbReference type="EnsemblPlants" id="Kaladp0042s0097.1.v1.1">
    <property type="protein sequence ID" value="Kaladp0042s0097.1.v1.1.CDS.1"/>
    <property type="gene ID" value="Kaladp0042s0097.v1.1"/>
</dbReference>
<feature type="domain" description="WPP" evidence="6">
    <location>
        <begin position="41"/>
        <end position="130"/>
    </location>
</feature>
<keyword evidence="8" id="KW-1185">Reference proteome</keyword>
<evidence type="ECO:0000256" key="1">
    <source>
        <dbReference type="ARBA" id="ARBA00004123"/>
    </source>
</evidence>
<comment type="subcellular location">
    <subcellularLocation>
        <location evidence="2">Cytoplasm</location>
    </subcellularLocation>
    <subcellularLocation>
        <location evidence="1">Nucleus</location>
    </subcellularLocation>
</comment>
<name>A0A7N0TR60_KALFE</name>
<dbReference type="OMA" id="YGTMAPD"/>
<dbReference type="PANTHER" id="PTHR34362:SF1">
    <property type="entry name" value="WPP DOMAIN-CONTAINING PROTEIN 1-RELATED"/>
    <property type="match status" value="1"/>
</dbReference>
<protein>
    <recommendedName>
        <fullName evidence="6">WPP domain-containing protein</fullName>
    </recommendedName>
</protein>
<evidence type="ECO:0000256" key="2">
    <source>
        <dbReference type="ARBA" id="ARBA00004496"/>
    </source>
</evidence>
<dbReference type="PANTHER" id="PTHR34362">
    <property type="entry name" value="WPP DOMAIN-CONTAINING PROTEIN 1-RELATED"/>
    <property type="match status" value="1"/>
</dbReference>
<dbReference type="Gramene" id="Kaladp0042s0097.2.v1.1">
    <property type="protein sequence ID" value="Kaladp0042s0097.2.v1.1.CDS.1"/>
    <property type="gene ID" value="Kaladp0042s0097.v1.1"/>
</dbReference>
<evidence type="ECO:0000313" key="7">
    <source>
        <dbReference type="EnsemblPlants" id="Kaladp0042s0097.1.v1.1.CDS.1"/>
    </source>
</evidence>
<dbReference type="Gramene" id="Kaladp0042s0097.1.v1.1">
    <property type="protein sequence ID" value="Kaladp0042s0097.1.v1.1.CDS.1"/>
    <property type="gene ID" value="Kaladp0042s0097.v1.1"/>
</dbReference>
<dbReference type="GO" id="GO:0048527">
    <property type="term" value="P:lateral root development"/>
    <property type="evidence" value="ECO:0007669"/>
    <property type="project" value="InterPro"/>
</dbReference>
<feature type="compositionally biased region" description="Polar residues" evidence="5">
    <location>
        <begin position="143"/>
        <end position="162"/>
    </location>
</feature>
<feature type="region of interest" description="Disordered" evidence="5">
    <location>
        <begin position="132"/>
        <end position="162"/>
    </location>
</feature>
<evidence type="ECO:0000256" key="5">
    <source>
        <dbReference type="SAM" id="MobiDB-lite"/>
    </source>
</evidence>
<dbReference type="Pfam" id="PF13943">
    <property type="entry name" value="WPP"/>
    <property type="match status" value="1"/>
</dbReference>
<dbReference type="Gene3D" id="1.10.246.200">
    <property type="entry name" value="WPP domain"/>
    <property type="match status" value="1"/>
</dbReference>
<keyword evidence="4" id="KW-0539">Nucleus</keyword>
<evidence type="ECO:0000256" key="3">
    <source>
        <dbReference type="ARBA" id="ARBA00022490"/>
    </source>
</evidence>
<evidence type="ECO:0000256" key="4">
    <source>
        <dbReference type="ARBA" id="ARBA00023242"/>
    </source>
</evidence>
<dbReference type="AlphaFoldDB" id="A0A7N0TR60"/>
<keyword evidence="3" id="KW-0963">Cytoplasm</keyword>
<evidence type="ECO:0000313" key="8">
    <source>
        <dbReference type="Proteomes" id="UP000594263"/>
    </source>
</evidence>
<proteinExistence type="predicted"/>